<proteinExistence type="predicted"/>
<accession>A0ABU5RN51</accession>
<name>A0ABU5RN51_9PSEU</name>
<keyword evidence="3" id="KW-1185">Reference proteome</keyword>
<evidence type="ECO:0000256" key="1">
    <source>
        <dbReference type="SAM" id="MobiDB-lite"/>
    </source>
</evidence>
<organism evidence="2 3">
    <name type="scientific">Amycolatopsis heterodermiae</name>
    <dbReference type="NCBI Taxonomy" id="3110235"/>
    <lineage>
        <taxon>Bacteria</taxon>
        <taxon>Bacillati</taxon>
        <taxon>Actinomycetota</taxon>
        <taxon>Actinomycetes</taxon>
        <taxon>Pseudonocardiales</taxon>
        <taxon>Pseudonocardiaceae</taxon>
        <taxon>Amycolatopsis</taxon>
    </lineage>
</organism>
<comment type="caution">
    <text evidence="2">The sequence shown here is derived from an EMBL/GenBank/DDBJ whole genome shotgun (WGS) entry which is preliminary data.</text>
</comment>
<feature type="region of interest" description="Disordered" evidence="1">
    <location>
        <begin position="229"/>
        <end position="258"/>
    </location>
</feature>
<protein>
    <recommendedName>
        <fullName evidence="4">Glyoxalase-like domain-containing protein</fullName>
    </recommendedName>
</protein>
<dbReference type="Proteomes" id="UP001304298">
    <property type="component" value="Unassembled WGS sequence"/>
</dbReference>
<reference evidence="2 3" key="1">
    <citation type="submission" date="2023-12" db="EMBL/GenBank/DDBJ databases">
        <title>Amycolatopsis sp. V23-08.</title>
        <authorList>
            <person name="Somphong A."/>
        </authorList>
    </citation>
    <scope>NUCLEOTIDE SEQUENCE [LARGE SCALE GENOMIC DNA]</scope>
    <source>
        <strain evidence="2 3">V23-08</strain>
    </source>
</reference>
<feature type="compositionally biased region" description="Basic and acidic residues" evidence="1">
    <location>
        <begin position="246"/>
        <end position="258"/>
    </location>
</feature>
<sequence>MTTSGLTTRTDQLDMLGEIADASAAALAALLAHAGFERDGQLINHPQSGVTVAVPTDCAGYRITFPQASARNGLGIVDLPVAATYGVVQHVALALHAQDGAENFPPAAAPASKFGDSLRQLADTADRQPELGDWFGRVTFRVHRAPGTTSSLDDFAELFGTTVEPVGDTGRYVEARADVGGIALILQADKPAYAREHGAVPDAELGALHVMRDTCWCLPIRGECGQVTHHNEDGSEPQFVATDTDPITRDGYATEDHR</sequence>
<evidence type="ECO:0000313" key="2">
    <source>
        <dbReference type="EMBL" id="MEA5367752.1"/>
    </source>
</evidence>
<dbReference type="RefSeq" id="WP_323337885.1">
    <property type="nucleotide sequence ID" value="NZ_JAYFSI010000027.1"/>
</dbReference>
<evidence type="ECO:0008006" key="4">
    <source>
        <dbReference type="Google" id="ProtNLM"/>
    </source>
</evidence>
<gene>
    <name evidence="2" type="ORF">VA596_50035</name>
</gene>
<evidence type="ECO:0000313" key="3">
    <source>
        <dbReference type="Proteomes" id="UP001304298"/>
    </source>
</evidence>
<dbReference type="EMBL" id="JAYFSI010000027">
    <property type="protein sequence ID" value="MEA5367752.1"/>
    <property type="molecule type" value="Genomic_DNA"/>
</dbReference>